<evidence type="ECO:0000313" key="2">
    <source>
        <dbReference type="EMBL" id="PKW29931.1"/>
    </source>
</evidence>
<dbReference type="InterPro" id="IPR027417">
    <property type="entry name" value="P-loop_NTPase"/>
</dbReference>
<gene>
    <name evidence="2" type="ORF">B0G92_1579</name>
    <name evidence="3" type="ORF">CLV50_2151</name>
</gene>
<sequence length="190" mass="22028">MKYQNKNFYILTGGPGVGKTSVLNELEKSGYTVMPETARAIIKEQMATGGEALPWKSKELYMQLMVEASAESYREAISKNSLLPVFFDRGILDAVCYARMVGLDLSNEIQEIAEHYQYNTKIFIFPPWQGIYKTDEERKQDWKEAEATFEAMKKTYQDYGYEIIEVPKDTVEKRKEFIINRIKQNTSDED</sequence>
<protein>
    <submittedName>
        <fullName evidence="2 3">ATPase</fullName>
    </submittedName>
</protein>
<dbReference type="Proteomes" id="UP000233767">
    <property type="component" value="Unassembled WGS sequence"/>
</dbReference>
<evidence type="ECO:0000313" key="3">
    <source>
        <dbReference type="EMBL" id="RLJ24271.1"/>
    </source>
</evidence>
<name>A0A497TYJ1_9FLAO</name>
<dbReference type="Gene3D" id="3.40.50.300">
    <property type="entry name" value="P-loop containing nucleotide triphosphate hydrolases"/>
    <property type="match status" value="1"/>
</dbReference>
<comment type="caution">
    <text evidence="3">The sequence shown here is derived from an EMBL/GenBank/DDBJ whole genome shotgun (WGS) entry which is preliminary data.</text>
</comment>
<dbReference type="RefSeq" id="WP_101471687.1">
    <property type="nucleotide sequence ID" value="NZ_PJND01000007.1"/>
</dbReference>
<evidence type="ECO:0000313" key="5">
    <source>
        <dbReference type="Proteomes" id="UP000275027"/>
    </source>
</evidence>
<evidence type="ECO:0000259" key="1">
    <source>
        <dbReference type="Pfam" id="PF13521"/>
    </source>
</evidence>
<proteinExistence type="predicted"/>
<feature type="domain" description="NadR/Ttd14 AAA" evidence="1">
    <location>
        <begin position="9"/>
        <end position="174"/>
    </location>
</feature>
<dbReference type="AlphaFoldDB" id="A0A497TYJ1"/>
<dbReference type="SUPFAM" id="SSF52540">
    <property type="entry name" value="P-loop containing nucleoside triphosphate hydrolases"/>
    <property type="match status" value="1"/>
</dbReference>
<dbReference type="EMBL" id="RCCB01000012">
    <property type="protein sequence ID" value="RLJ24271.1"/>
    <property type="molecule type" value="Genomic_DNA"/>
</dbReference>
<accession>A0A497TYJ1</accession>
<reference evidence="2 4" key="1">
    <citation type="submission" date="2017-12" db="EMBL/GenBank/DDBJ databases">
        <title>Genomic Encyclopedia of Type Strains, Phase III (KMG-III): the genomes of soil and plant-associated and newly described type strains.</title>
        <authorList>
            <person name="Whitman W."/>
        </authorList>
    </citation>
    <scope>NUCLEOTIDE SEQUENCE [LARGE SCALE GENOMIC DNA]</scope>
    <source>
        <strain evidence="2 4">IP-10</strain>
    </source>
</reference>
<organism evidence="3 5">
    <name type="scientific">Flavobacterium lindanitolerans</name>
    <dbReference type="NCBI Taxonomy" id="428988"/>
    <lineage>
        <taxon>Bacteria</taxon>
        <taxon>Pseudomonadati</taxon>
        <taxon>Bacteroidota</taxon>
        <taxon>Flavobacteriia</taxon>
        <taxon>Flavobacteriales</taxon>
        <taxon>Flavobacteriaceae</taxon>
        <taxon>Flavobacterium</taxon>
    </lineage>
</organism>
<dbReference type="InterPro" id="IPR038727">
    <property type="entry name" value="NadR/Ttd14_AAA_dom"/>
</dbReference>
<dbReference type="Pfam" id="PF13521">
    <property type="entry name" value="AAA_28"/>
    <property type="match status" value="1"/>
</dbReference>
<dbReference type="EMBL" id="PJND01000007">
    <property type="protein sequence ID" value="PKW29931.1"/>
    <property type="molecule type" value="Genomic_DNA"/>
</dbReference>
<evidence type="ECO:0000313" key="4">
    <source>
        <dbReference type="Proteomes" id="UP000233767"/>
    </source>
</evidence>
<keyword evidence="4" id="KW-1185">Reference proteome</keyword>
<dbReference type="Proteomes" id="UP000275027">
    <property type="component" value="Unassembled WGS sequence"/>
</dbReference>
<reference evidence="3 5" key="2">
    <citation type="submission" date="2018-10" db="EMBL/GenBank/DDBJ databases">
        <title>Genomic Encyclopedia of Archaeal and Bacterial Type Strains, Phase II (KMG-II): from individual species to whole genera.</title>
        <authorList>
            <person name="Goeker M."/>
        </authorList>
    </citation>
    <scope>NUCLEOTIDE SEQUENCE [LARGE SCALE GENOMIC DNA]</scope>
    <source>
        <strain evidence="3 5">DSM 21886</strain>
    </source>
</reference>